<dbReference type="SMART" id="SM00382">
    <property type="entry name" value="AAA"/>
    <property type="match status" value="1"/>
</dbReference>
<dbReference type="RefSeq" id="WP_226749147.1">
    <property type="nucleotide sequence ID" value="NZ_JAJATZ010000010.1"/>
</dbReference>
<dbReference type="Proteomes" id="UP001138961">
    <property type="component" value="Unassembled WGS sequence"/>
</dbReference>
<feature type="domain" description="AAA+ ATPase" evidence="1">
    <location>
        <begin position="357"/>
        <end position="503"/>
    </location>
</feature>
<dbReference type="Pfam" id="PF01434">
    <property type="entry name" value="Peptidase_M41"/>
    <property type="match status" value="1"/>
</dbReference>
<dbReference type="PANTHER" id="PTHR23076:SF97">
    <property type="entry name" value="ATP-DEPENDENT ZINC METALLOPROTEASE YME1L1"/>
    <property type="match status" value="1"/>
</dbReference>
<comment type="caution">
    <text evidence="2">The sequence shown here is derived from an EMBL/GenBank/DDBJ whole genome shotgun (WGS) entry which is preliminary data.</text>
</comment>
<dbReference type="EMBL" id="JAJATZ010000010">
    <property type="protein sequence ID" value="MCB5200668.1"/>
    <property type="molecule type" value="Genomic_DNA"/>
</dbReference>
<accession>A0ABS8BY60</accession>
<dbReference type="SUPFAM" id="SSF52540">
    <property type="entry name" value="P-loop containing nucleoside triphosphate hydrolases"/>
    <property type="match status" value="1"/>
</dbReference>
<dbReference type="SUPFAM" id="SSF140990">
    <property type="entry name" value="FtsH protease domain-like"/>
    <property type="match status" value="1"/>
</dbReference>
<protein>
    <submittedName>
        <fullName evidence="2">AAA family ATPase</fullName>
    </submittedName>
</protein>
<dbReference type="InterPro" id="IPR003593">
    <property type="entry name" value="AAA+_ATPase"/>
</dbReference>
<organism evidence="2 3">
    <name type="scientific">Loktanella gaetbuli</name>
    <dbReference type="NCBI Taxonomy" id="2881335"/>
    <lineage>
        <taxon>Bacteria</taxon>
        <taxon>Pseudomonadati</taxon>
        <taxon>Pseudomonadota</taxon>
        <taxon>Alphaproteobacteria</taxon>
        <taxon>Rhodobacterales</taxon>
        <taxon>Roseobacteraceae</taxon>
        <taxon>Loktanella</taxon>
    </lineage>
</organism>
<dbReference type="InterPro" id="IPR003959">
    <property type="entry name" value="ATPase_AAA_core"/>
</dbReference>
<proteinExistence type="predicted"/>
<dbReference type="Gene3D" id="3.40.50.300">
    <property type="entry name" value="P-loop containing nucleotide triphosphate hydrolases"/>
    <property type="match status" value="1"/>
</dbReference>
<keyword evidence="3" id="KW-1185">Reference proteome</keyword>
<gene>
    <name evidence="2" type="ORF">LGQ03_15630</name>
</gene>
<name>A0ABS8BY60_9RHOB</name>
<dbReference type="InterPro" id="IPR027417">
    <property type="entry name" value="P-loop_NTPase"/>
</dbReference>
<dbReference type="Pfam" id="PF00004">
    <property type="entry name" value="AAA"/>
    <property type="match status" value="1"/>
</dbReference>
<reference evidence="2" key="1">
    <citation type="submission" date="2021-10" db="EMBL/GenBank/DDBJ databases">
        <title>Loktanella gaetbuli sp. nov., isolated from a tidal flat.</title>
        <authorList>
            <person name="Park S."/>
            <person name="Yoon J.-H."/>
        </authorList>
    </citation>
    <scope>NUCLEOTIDE SEQUENCE</scope>
    <source>
        <strain evidence="2">TSTF-M6</strain>
    </source>
</reference>
<evidence type="ECO:0000313" key="3">
    <source>
        <dbReference type="Proteomes" id="UP001138961"/>
    </source>
</evidence>
<dbReference type="Gene3D" id="1.10.8.60">
    <property type="match status" value="1"/>
</dbReference>
<dbReference type="Gene3D" id="1.20.58.760">
    <property type="entry name" value="Peptidase M41"/>
    <property type="match status" value="1"/>
</dbReference>
<sequence length="766" mass="80406">MTYSDRQTRPVDSHPAPTWQPLAQSALLRCYPDHPLAPQAAHASTDTPPAAGTSAADALRAWEIKEGLADLFDPDDLADDMPMPSGTPAAVAMSAGEITTAFAAGDDPWATDSVTRNCRPPYPVAASTVLALAQLAKTFGDQAAVNALLSDGAATVLICESTAEAQRLKDALMKGFRAKGSPPGQPPSMTPLRPEVIVLDTRTPSKISLELARAEDKLADPAPLVILVPPDPELPDALSLLPVVHIARPCAEALIWTLRLTHSATGQIAEDAMHTALPPDAALATLPMSTVDLALRQPSPLRVARKLAELALPKTIVADDGPTLDELPGLGEAGQTLRQIAADLNAYRAGTLPWSDVANGVLLTGAPGTGKTFAAAALARAAGVPLIATSLGDWQTAEVGRGHEMMRAIAKSFETAIAAASGPAKGAVLFIDEIDAIPSREGPQDHNSNYYRNVTNMLLGRLDGAIGRDGVIVIGATNHPEHLDTAMVRPGRLGLRIDMQHPTTADLPDVLRYHLRNDLPDADLTAIARAASGATMADIKGLVQAARQTARANGRDLAVTDLMTTLRDQRPPVPQALRARVAVACAAKAVTAQITGYARPDRISLTVAREVTAQVVLTPLPDARTRADIQREMITLLAGRAAEDVITGSASGHSGGDAASDLAQATRLAIAADLSFGCGSDLIWCSADADPATLFARHRGLRDRTARRLDAAYARACDLVHTHRFTIETLAGDLLVGGVVEGEPLRELMKVGVTAADDTAAFWPGM</sequence>
<dbReference type="InterPro" id="IPR000642">
    <property type="entry name" value="Peptidase_M41"/>
</dbReference>
<evidence type="ECO:0000313" key="2">
    <source>
        <dbReference type="EMBL" id="MCB5200668.1"/>
    </source>
</evidence>
<evidence type="ECO:0000259" key="1">
    <source>
        <dbReference type="SMART" id="SM00382"/>
    </source>
</evidence>
<dbReference type="InterPro" id="IPR037219">
    <property type="entry name" value="Peptidase_M41-like"/>
</dbReference>
<dbReference type="CDD" id="cd19481">
    <property type="entry name" value="RecA-like_protease"/>
    <property type="match status" value="1"/>
</dbReference>
<dbReference type="PANTHER" id="PTHR23076">
    <property type="entry name" value="METALLOPROTEASE M41 FTSH"/>
    <property type="match status" value="1"/>
</dbReference>